<keyword evidence="2" id="KW-1185">Reference proteome</keyword>
<reference evidence="1" key="1">
    <citation type="submission" date="2023-04" db="EMBL/GenBank/DDBJ databases">
        <title>Draft Genome sequencing of Naganishia species isolated from polar environments using Oxford Nanopore Technology.</title>
        <authorList>
            <person name="Leo P."/>
            <person name="Venkateswaran K."/>
        </authorList>
    </citation>
    <scope>NUCLEOTIDE SEQUENCE</scope>
    <source>
        <strain evidence="1">MNA-CCFEE 5425</strain>
    </source>
</reference>
<name>A0ACC2X0Y0_9TREE</name>
<evidence type="ECO:0000313" key="2">
    <source>
        <dbReference type="Proteomes" id="UP001243375"/>
    </source>
</evidence>
<gene>
    <name evidence="1" type="ORF">QFC22_004382</name>
</gene>
<protein>
    <submittedName>
        <fullName evidence="1">Uncharacterized protein</fullName>
    </submittedName>
</protein>
<comment type="caution">
    <text evidence="1">The sequence shown here is derived from an EMBL/GenBank/DDBJ whole genome shotgun (WGS) entry which is preliminary data.</text>
</comment>
<dbReference type="Proteomes" id="UP001243375">
    <property type="component" value="Unassembled WGS sequence"/>
</dbReference>
<organism evidence="1 2">
    <name type="scientific">Naganishia vaughanmartiniae</name>
    <dbReference type="NCBI Taxonomy" id="1424756"/>
    <lineage>
        <taxon>Eukaryota</taxon>
        <taxon>Fungi</taxon>
        <taxon>Dikarya</taxon>
        <taxon>Basidiomycota</taxon>
        <taxon>Agaricomycotina</taxon>
        <taxon>Tremellomycetes</taxon>
        <taxon>Filobasidiales</taxon>
        <taxon>Filobasidiaceae</taxon>
        <taxon>Naganishia</taxon>
    </lineage>
</organism>
<evidence type="ECO:0000313" key="1">
    <source>
        <dbReference type="EMBL" id="KAJ9117532.1"/>
    </source>
</evidence>
<sequence length="300" mass="33340">MWAGKLGVGAHQRSPTPEDMSFLLGQGQVGGKGLSKEAMARLDSEADEFRRRRAGKEEGRRVEGMQWKARGLLKQFDEENGIKVCPFFPISLPLGAVLTVSFVRFVHHVYHISLSSFLPLVIQKFHPLWTIPSAPETTIPRPLLRLIDPTTAHHLDLLDDGNPASEQQAQARVQGRADEENMDEAGRLREQMRRDALVELDADDEANDAQEAPARPRKGKVSGSVPAHDDAELDDEQVDWASFVPGVQRVLAMSPSEHLTYLVSSLRADHLYCFWCAARYGSVQEMEGPGGCPGEEEEDH</sequence>
<dbReference type="EMBL" id="JASBWU010000012">
    <property type="protein sequence ID" value="KAJ9117532.1"/>
    <property type="molecule type" value="Genomic_DNA"/>
</dbReference>
<accession>A0ACC2X0Y0</accession>
<proteinExistence type="predicted"/>